<dbReference type="InterPro" id="IPR054293">
    <property type="entry name" value="DUF7029"/>
</dbReference>
<gene>
    <name evidence="5" type="ORF">K469DRAFT_722749</name>
</gene>
<feature type="domain" description="DUF7029" evidence="3">
    <location>
        <begin position="80"/>
        <end position="178"/>
    </location>
</feature>
<dbReference type="Pfam" id="PF22974">
    <property type="entry name" value="DUF7029"/>
    <property type="match status" value="1"/>
</dbReference>
<evidence type="ECO:0000256" key="2">
    <source>
        <dbReference type="SAM" id="SignalP"/>
    </source>
</evidence>
<reference evidence="5" key="1">
    <citation type="journal article" date="2020" name="Stud. Mycol.">
        <title>101 Dothideomycetes genomes: a test case for predicting lifestyles and emergence of pathogens.</title>
        <authorList>
            <person name="Haridas S."/>
            <person name="Albert R."/>
            <person name="Binder M."/>
            <person name="Bloem J."/>
            <person name="Labutti K."/>
            <person name="Salamov A."/>
            <person name="Andreopoulos B."/>
            <person name="Baker S."/>
            <person name="Barry K."/>
            <person name="Bills G."/>
            <person name="Bluhm B."/>
            <person name="Cannon C."/>
            <person name="Castanera R."/>
            <person name="Culley D."/>
            <person name="Daum C."/>
            <person name="Ezra D."/>
            <person name="Gonzalez J."/>
            <person name="Henrissat B."/>
            <person name="Kuo A."/>
            <person name="Liang C."/>
            <person name="Lipzen A."/>
            <person name="Lutzoni F."/>
            <person name="Magnuson J."/>
            <person name="Mondo S."/>
            <person name="Nolan M."/>
            <person name="Ohm R."/>
            <person name="Pangilinan J."/>
            <person name="Park H.-J."/>
            <person name="Ramirez L."/>
            <person name="Alfaro M."/>
            <person name="Sun H."/>
            <person name="Tritt A."/>
            <person name="Yoshinaga Y."/>
            <person name="Zwiers L.-H."/>
            <person name="Turgeon B."/>
            <person name="Goodwin S."/>
            <person name="Spatafora J."/>
            <person name="Crous P."/>
            <person name="Grigoriev I."/>
        </authorList>
    </citation>
    <scope>NUCLEOTIDE SEQUENCE</scope>
    <source>
        <strain evidence="5">CBS 207.26</strain>
    </source>
</reference>
<name>A0A6A6EWF3_9PEZI</name>
<dbReference type="Pfam" id="PF23865">
    <property type="entry name" value="DUF7223"/>
    <property type="match status" value="1"/>
</dbReference>
<dbReference type="InterPro" id="IPR055647">
    <property type="entry name" value="DUF7223"/>
</dbReference>
<sequence>MGLFDLPKVCILVLAGYLGTEVAATYQAVPQDRVLRAATRRSDLFRRDTRIQRRFDANLAYIESENGWQSHEIFASQVRVESEAPILNLEDIEHHLNDVQCSESAMKLKFVSTVSARDAKHACSHKDGGFIITSHSSCNEEGERSVYKINEINLSDDGFSLELSVVEAEFKKAFSRFDIDFGYTTEGHLLRHHSNFQKVRRQVQSSSVAASATSSGISATRIASGSVSSTITPAPVPIPSNTTDDKTSASFNLAFQTLNSTFSTPELLGEVVNVPQIPLKVGCKNCTTTGYILLTQGKFEIDITQTDLIPDFINGEDNRNILSVITAGEVTLQANSMTAHIELNAVPTQSGAFNFPLFELPVVGFAIPKLGKAGVSFAAEIAASYEVTGGVELTYGFDLWVPTNSKLTISMTDFSKSNIVGFDGIQLTTLPFTANLTDIELKLGLGFRPAVPVGFDFLDGGLKAEVEVFMDLPKFSATLSTKKDGVDAECNALPGASNSTTNSTSPTLTSNSTYLPASAIPSLISDIGPLVLIEASVDLALGVGAEFSIPGPAGELATAANIFEKSFPLPTACLAAKEKFQPAKKVLEQKTSSYIASVSAASAAAEASKSAAGGGGGAANPTATDGTGKAKESVPAGGNNAARYAPTLQISRLGWQFSVVLLSVVAGGMILL</sequence>
<evidence type="ECO:0000256" key="1">
    <source>
        <dbReference type="SAM" id="MobiDB-lite"/>
    </source>
</evidence>
<feature type="signal peptide" evidence="2">
    <location>
        <begin position="1"/>
        <end position="24"/>
    </location>
</feature>
<evidence type="ECO:0000313" key="6">
    <source>
        <dbReference type="Proteomes" id="UP000800200"/>
    </source>
</evidence>
<dbReference type="OrthoDB" id="5382170at2759"/>
<evidence type="ECO:0008006" key="7">
    <source>
        <dbReference type="Google" id="ProtNLM"/>
    </source>
</evidence>
<feature type="chain" id="PRO_5025571840" description="GPI anchored protein" evidence="2">
    <location>
        <begin position="25"/>
        <end position="672"/>
    </location>
</feature>
<proteinExistence type="predicted"/>
<protein>
    <recommendedName>
        <fullName evidence="7">GPI anchored protein</fullName>
    </recommendedName>
</protein>
<evidence type="ECO:0000313" key="5">
    <source>
        <dbReference type="EMBL" id="KAF2195535.1"/>
    </source>
</evidence>
<evidence type="ECO:0000259" key="4">
    <source>
        <dbReference type="Pfam" id="PF23865"/>
    </source>
</evidence>
<keyword evidence="2" id="KW-0732">Signal</keyword>
<accession>A0A6A6EWF3</accession>
<dbReference type="Proteomes" id="UP000800200">
    <property type="component" value="Unassembled WGS sequence"/>
</dbReference>
<feature type="region of interest" description="Disordered" evidence="1">
    <location>
        <begin position="610"/>
        <end position="636"/>
    </location>
</feature>
<dbReference type="AlphaFoldDB" id="A0A6A6EWF3"/>
<feature type="domain" description="DUF7223" evidence="4">
    <location>
        <begin position="273"/>
        <end position="490"/>
    </location>
</feature>
<organism evidence="5 6">
    <name type="scientific">Zopfia rhizophila CBS 207.26</name>
    <dbReference type="NCBI Taxonomy" id="1314779"/>
    <lineage>
        <taxon>Eukaryota</taxon>
        <taxon>Fungi</taxon>
        <taxon>Dikarya</taxon>
        <taxon>Ascomycota</taxon>
        <taxon>Pezizomycotina</taxon>
        <taxon>Dothideomycetes</taxon>
        <taxon>Dothideomycetes incertae sedis</taxon>
        <taxon>Zopfiaceae</taxon>
        <taxon>Zopfia</taxon>
    </lineage>
</organism>
<dbReference type="EMBL" id="ML994610">
    <property type="protein sequence ID" value="KAF2195535.1"/>
    <property type="molecule type" value="Genomic_DNA"/>
</dbReference>
<evidence type="ECO:0000259" key="3">
    <source>
        <dbReference type="Pfam" id="PF22974"/>
    </source>
</evidence>
<keyword evidence="6" id="KW-1185">Reference proteome</keyword>